<keyword evidence="10" id="KW-1185">Reference proteome</keyword>
<evidence type="ECO:0000256" key="8">
    <source>
        <dbReference type="SAM" id="Phobius"/>
    </source>
</evidence>
<proteinExistence type="inferred from homology"/>
<feature type="transmembrane region" description="Helical" evidence="8">
    <location>
        <begin position="46"/>
        <end position="67"/>
    </location>
</feature>
<evidence type="ECO:0000256" key="6">
    <source>
        <dbReference type="ARBA" id="ARBA00022989"/>
    </source>
</evidence>
<dbReference type="Pfam" id="PF01594">
    <property type="entry name" value="AI-2E_transport"/>
    <property type="match status" value="1"/>
</dbReference>
<organism evidence="9 10">
    <name type="scientific">Rhizocola hellebori</name>
    <dbReference type="NCBI Taxonomy" id="1392758"/>
    <lineage>
        <taxon>Bacteria</taxon>
        <taxon>Bacillati</taxon>
        <taxon>Actinomycetota</taxon>
        <taxon>Actinomycetes</taxon>
        <taxon>Micromonosporales</taxon>
        <taxon>Micromonosporaceae</taxon>
        <taxon>Rhizocola</taxon>
    </lineage>
</organism>
<comment type="caution">
    <text evidence="9">The sequence shown here is derived from an EMBL/GenBank/DDBJ whole genome shotgun (WGS) entry which is preliminary data.</text>
</comment>
<evidence type="ECO:0000256" key="1">
    <source>
        <dbReference type="ARBA" id="ARBA00004651"/>
    </source>
</evidence>
<feature type="transmembrane region" description="Helical" evidence="8">
    <location>
        <begin position="244"/>
        <end position="261"/>
    </location>
</feature>
<evidence type="ECO:0000313" key="10">
    <source>
        <dbReference type="Proteomes" id="UP000612899"/>
    </source>
</evidence>
<dbReference type="PANTHER" id="PTHR21716:SF53">
    <property type="entry name" value="PERMEASE PERM-RELATED"/>
    <property type="match status" value="1"/>
</dbReference>
<evidence type="ECO:0000256" key="4">
    <source>
        <dbReference type="ARBA" id="ARBA00022475"/>
    </source>
</evidence>
<dbReference type="Proteomes" id="UP000612899">
    <property type="component" value="Unassembled WGS sequence"/>
</dbReference>
<evidence type="ECO:0008006" key="11">
    <source>
        <dbReference type="Google" id="ProtNLM"/>
    </source>
</evidence>
<dbReference type="AlphaFoldDB" id="A0A8J3VGI7"/>
<evidence type="ECO:0000256" key="3">
    <source>
        <dbReference type="ARBA" id="ARBA00022448"/>
    </source>
</evidence>
<dbReference type="EMBL" id="BONY01000015">
    <property type="protein sequence ID" value="GIH04933.1"/>
    <property type="molecule type" value="Genomic_DNA"/>
</dbReference>
<feature type="transmembrane region" description="Helical" evidence="8">
    <location>
        <begin position="155"/>
        <end position="180"/>
    </location>
</feature>
<dbReference type="InterPro" id="IPR002549">
    <property type="entry name" value="AI-2E-like"/>
</dbReference>
<keyword evidence="4" id="KW-1003">Cell membrane</keyword>
<comment type="similarity">
    <text evidence="2">Belongs to the autoinducer-2 exporter (AI-2E) (TC 2.A.86) family.</text>
</comment>
<dbReference type="PANTHER" id="PTHR21716">
    <property type="entry name" value="TRANSMEMBRANE PROTEIN"/>
    <property type="match status" value="1"/>
</dbReference>
<dbReference type="RefSeq" id="WP_203908802.1">
    <property type="nucleotide sequence ID" value="NZ_BONY01000015.1"/>
</dbReference>
<feature type="transmembrane region" description="Helical" evidence="8">
    <location>
        <begin position="79"/>
        <end position="103"/>
    </location>
</feature>
<feature type="transmembrane region" description="Helical" evidence="8">
    <location>
        <begin position="268"/>
        <end position="294"/>
    </location>
</feature>
<keyword evidence="6 8" id="KW-1133">Transmembrane helix</keyword>
<evidence type="ECO:0000256" key="5">
    <source>
        <dbReference type="ARBA" id="ARBA00022692"/>
    </source>
</evidence>
<keyword evidence="3" id="KW-0813">Transport</keyword>
<evidence type="ECO:0000256" key="7">
    <source>
        <dbReference type="ARBA" id="ARBA00023136"/>
    </source>
</evidence>
<protein>
    <recommendedName>
        <fullName evidence="11">AI-2E family transporter</fullName>
    </recommendedName>
</protein>
<sequence length="360" mass="37966">MDEVTEDRPRTGWERSPMLVRVAVGAGSFLLLAAAVYVLASVAARLASLVIALAAALLIAALLEPVVQLLQRARLGRGLSALVSVLLLMAAFVAPVVLLWSLASSQYSELAQRFRDGAEQLRAGASRVLPLTDSRIDQALNEMQLRFQAGLLSGVLSGALTVAEIVTAAIVTLFVAFFLLKDGPAMWRWLLDQLPRRTRPLLEDLGPPSWDTLTRYLRGILIVAVIDAVGIGIALALIGVPFTIALALLVLVGGFVPYIGATVSGGVAVLVALAANGPVDALLVLIAVLAVQQIEGNLLEPFIVGYQVRLHPVAVVIAVFAGALLAGVAGAIMAVPLVAVAYRVVRVLRERAGIELLERP</sequence>
<feature type="transmembrane region" description="Helical" evidence="8">
    <location>
        <begin position="314"/>
        <end position="342"/>
    </location>
</feature>
<gene>
    <name evidence="9" type="ORF">Rhe02_30000</name>
</gene>
<reference evidence="9" key="1">
    <citation type="submission" date="2021-01" db="EMBL/GenBank/DDBJ databases">
        <title>Whole genome shotgun sequence of Rhizocola hellebori NBRC 109834.</title>
        <authorList>
            <person name="Komaki H."/>
            <person name="Tamura T."/>
        </authorList>
    </citation>
    <scope>NUCLEOTIDE SEQUENCE</scope>
    <source>
        <strain evidence="9">NBRC 109834</strain>
    </source>
</reference>
<dbReference type="GO" id="GO:0005886">
    <property type="term" value="C:plasma membrane"/>
    <property type="evidence" value="ECO:0007669"/>
    <property type="project" value="UniProtKB-SubCell"/>
</dbReference>
<name>A0A8J3VGI7_9ACTN</name>
<accession>A0A8J3VGI7</accession>
<evidence type="ECO:0000256" key="2">
    <source>
        <dbReference type="ARBA" id="ARBA00009773"/>
    </source>
</evidence>
<comment type="subcellular location">
    <subcellularLocation>
        <location evidence="1">Cell membrane</location>
        <topology evidence="1">Multi-pass membrane protein</topology>
    </subcellularLocation>
</comment>
<keyword evidence="7 8" id="KW-0472">Membrane</keyword>
<dbReference type="GO" id="GO:0055085">
    <property type="term" value="P:transmembrane transport"/>
    <property type="evidence" value="ECO:0007669"/>
    <property type="project" value="TreeGrafter"/>
</dbReference>
<evidence type="ECO:0000313" key="9">
    <source>
        <dbReference type="EMBL" id="GIH04933.1"/>
    </source>
</evidence>
<feature type="transmembrane region" description="Helical" evidence="8">
    <location>
        <begin position="18"/>
        <end position="40"/>
    </location>
</feature>
<feature type="transmembrane region" description="Helical" evidence="8">
    <location>
        <begin position="216"/>
        <end position="238"/>
    </location>
</feature>
<keyword evidence="5 8" id="KW-0812">Transmembrane</keyword>